<dbReference type="PANTHER" id="PTHR10812:SF16">
    <property type="entry name" value="TRANSCRIPTION FACTOR AP-2 C-TERMINAL DOMAIN-CONTAINING PROTEIN-RELATED"/>
    <property type="match status" value="1"/>
</dbReference>
<dbReference type="AlphaFoldDB" id="A0ABD0X0N4"/>
<dbReference type="InterPro" id="IPR013854">
    <property type="entry name" value="TF_AP2_C"/>
</dbReference>
<evidence type="ECO:0000256" key="4">
    <source>
        <dbReference type="ARBA" id="ARBA00023125"/>
    </source>
</evidence>
<keyword evidence="6" id="KW-0539">Nucleus</keyword>
<keyword evidence="9" id="KW-1185">Reference proteome</keyword>
<feature type="domain" description="Transcription factor AP-2 C-terminal" evidence="7">
    <location>
        <begin position="50"/>
        <end position="172"/>
    </location>
</feature>
<dbReference type="PANTHER" id="PTHR10812">
    <property type="entry name" value="TRANSCRIPTION FACTOR AP-2"/>
    <property type="match status" value="1"/>
</dbReference>
<evidence type="ECO:0000256" key="6">
    <source>
        <dbReference type="ARBA" id="ARBA00023242"/>
    </source>
</evidence>
<dbReference type="Proteomes" id="UP001557470">
    <property type="component" value="Unassembled WGS sequence"/>
</dbReference>
<evidence type="ECO:0000256" key="2">
    <source>
        <dbReference type="ARBA" id="ARBA00007770"/>
    </source>
</evidence>
<accession>A0ABD0X0N4</accession>
<dbReference type="EMBL" id="JAGEUA010000008">
    <property type="protein sequence ID" value="KAL0968518.1"/>
    <property type="molecule type" value="Genomic_DNA"/>
</dbReference>
<protein>
    <recommendedName>
        <fullName evidence="7">Transcription factor AP-2 C-terminal domain-containing protein</fullName>
    </recommendedName>
</protein>
<evidence type="ECO:0000256" key="3">
    <source>
        <dbReference type="ARBA" id="ARBA00023015"/>
    </source>
</evidence>
<keyword evidence="5" id="KW-0804">Transcription</keyword>
<dbReference type="Pfam" id="PF03299">
    <property type="entry name" value="TF_AP-2"/>
    <property type="match status" value="1"/>
</dbReference>
<reference evidence="8 9" key="1">
    <citation type="submission" date="2024-06" db="EMBL/GenBank/DDBJ databases">
        <authorList>
            <person name="Pan Q."/>
            <person name="Wen M."/>
            <person name="Jouanno E."/>
            <person name="Zahm M."/>
            <person name="Klopp C."/>
            <person name="Cabau C."/>
            <person name="Louis A."/>
            <person name="Berthelot C."/>
            <person name="Parey E."/>
            <person name="Roest Crollius H."/>
            <person name="Montfort J."/>
            <person name="Robinson-Rechavi M."/>
            <person name="Bouchez O."/>
            <person name="Lampietro C."/>
            <person name="Lopez Roques C."/>
            <person name="Donnadieu C."/>
            <person name="Postlethwait J."/>
            <person name="Bobe J."/>
            <person name="Verreycken H."/>
            <person name="Guiguen Y."/>
        </authorList>
    </citation>
    <scope>NUCLEOTIDE SEQUENCE [LARGE SCALE GENOMIC DNA]</scope>
    <source>
        <strain evidence="8">Up_M1</strain>
        <tissue evidence="8">Testis</tissue>
    </source>
</reference>
<dbReference type="GO" id="GO:0003677">
    <property type="term" value="F:DNA binding"/>
    <property type="evidence" value="ECO:0007669"/>
    <property type="project" value="UniProtKB-KW"/>
</dbReference>
<evidence type="ECO:0000259" key="7">
    <source>
        <dbReference type="Pfam" id="PF03299"/>
    </source>
</evidence>
<dbReference type="InterPro" id="IPR004979">
    <property type="entry name" value="TF_AP2"/>
</dbReference>
<comment type="subcellular location">
    <subcellularLocation>
        <location evidence="1">Nucleus</location>
    </subcellularLocation>
</comment>
<evidence type="ECO:0000256" key="1">
    <source>
        <dbReference type="ARBA" id="ARBA00004123"/>
    </source>
</evidence>
<sequence>MYSQSQHRRGGRSLAFSNLSWQRKLLTPSARHQSDSSALFVKRLQKDALYSRYFVSKEELRRRCSPPESFSANSIVAYVRKAKSKKQEIEQKLKESAVQPSKRTKVTSLCSKLTEGECVDLAEDIGHLATRTIPFDEVGKSLVEKNKGDVPGSISETEFRTTMKEMKKTLETV</sequence>
<evidence type="ECO:0000313" key="8">
    <source>
        <dbReference type="EMBL" id="KAL0968518.1"/>
    </source>
</evidence>
<comment type="similarity">
    <text evidence="2">Belongs to the AP-2 family.</text>
</comment>
<organism evidence="8 9">
    <name type="scientific">Umbra pygmaea</name>
    <name type="common">Eastern mudminnow</name>
    <dbReference type="NCBI Taxonomy" id="75934"/>
    <lineage>
        <taxon>Eukaryota</taxon>
        <taxon>Metazoa</taxon>
        <taxon>Chordata</taxon>
        <taxon>Craniata</taxon>
        <taxon>Vertebrata</taxon>
        <taxon>Euteleostomi</taxon>
        <taxon>Actinopterygii</taxon>
        <taxon>Neopterygii</taxon>
        <taxon>Teleostei</taxon>
        <taxon>Protacanthopterygii</taxon>
        <taxon>Esociformes</taxon>
        <taxon>Umbridae</taxon>
        <taxon>Umbra</taxon>
    </lineage>
</organism>
<keyword evidence="3" id="KW-0805">Transcription regulation</keyword>
<evidence type="ECO:0000313" key="9">
    <source>
        <dbReference type="Proteomes" id="UP001557470"/>
    </source>
</evidence>
<keyword evidence="4" id="KW-0238">DNA-binding</keyword>
<name>A0ABD0X0N4_UMBPY</name>
<gene>
    <name evidence="8" type="ORF">UPYG_G00267920</name>
</gene>
<evidence type="ECO:0000256" key="5">
    <source>
        <dbReference type="ARBA" id="ARBA00023163"/>
    </source>
</evidence>
<comment type="caution">
    <text evidence="8">The sequence shown here is derived from an EMBL/GenBank/DDBJ whole genome shotgun (WGS) entry which is preliminary data.</text>
</comment>
<dbReference type="GO" id="GO:0005634">
    <property type="term" value="C:nucleus"/>
    <property type="evidence" value="ECO:0007669"/>
    <property type="project" value="UniProtKB-SubCell"/>
</dbReference>
<proteinExistence type="inferred from homology"/>